<dbReference type="EMBL" id="JALBCA010000040">
    <property type="protein sequence ID" value="KAI2387290.1"/>
    <property type="molecule type" value="Genomic_DNA"/>
</dbReference>
<comment type="caution">
    <text evidence="1">The sequence shown here is derived from an EMBL/GenBank/DDBJ whole genome shotgun (WGS) entry which is preliminary data.</text>
</comment>
<sequence>MSTLSGCESENAHFIPVSLLSEAEDPFSGHGPSRGYRPATRESSANTSHSSIDGTWDSGSHPRRSIVTELGQNAISTLLRPPILWTGVPPRIAIHSTSQKPPTSRDIPPVTLTTVLTVDPSTFKEYLRDLGPLFDTFQHTKLTSGESGIERFYKDISATKGEECMPRKRRKTSPSKHGQTELPPLSIIPSVYFDKNFRLENPRIFDVVSEHAEVLRPPLSIFGDHDKGVNGAATDNTPHPARKTLTTNAMLQEKLSWYMDNVEIHLIFSISQASSSFYAALDSLRSLQEEIANSVKILRKMRKHLRRLDEDMVVHNLKIIGLKRRRDNLRKLGDAAKQLQYVLNGANHCEDLVDSGQLETAVQHISYVEHLAFGTLDANISRELHWLLPDPSIKLIDLRKLHALGGSLQGIKQLRQRIWKGYETRLLNILLCDLRRHVFIVPSKGTLAHWTDATKSARGAGGVSMTNTEKLREQLIPVIQELSQSQRLVAVSTLIREAVIREMKTLIFQRLPNSPNDKNKSVMSVPTQASSHHLTQQERLSCLSQNLRALSSEDAEAFFVKVYCGIGEALRRLSVQIKVLLDITSDYSPSVSACNVQKETTQTLDLSCLLVQAVDETQSDIIKMLQARTEQTVRLGLASFLSHVRLNLLFVSECEVVSANSGGALKDIVYNQVGSFIRLLHEAEKQKLVQKMGSEKWVTLETGEQDLWANPNPAESTSTFEKEPTLATIGEEKFMLTDSTVSALRCIEQYAIFLTSIPSKTNEISTVLLDYIKLYNSLTQQLILGAGAKITAGLININTKHLALASQSLSFFIALLPYVRELVRRRLSFTVSSIVEYDRLKSLLQDHRSSIHDKVIDIMSSRTTSYIKEMEKIKWDDHDEVQRNVSPHMETLTKEALTLQRILSKYLPALSVRTIVRRIFENYKEKWSKAFEAASIRTEAGKARLLRDAELLKANLDKIDGAEELGVHMINIATAKQIT</sequence>
<proteinExistence type="predicted"/>
<protein>
    <submittedName>
        <fullName evidence="1">Uncharacterized protein</fullName>
    </submittedName>
</protein>
<accession>A0ACB8UX46</accession>
<reference evidence="1" key="1">
    <citation type="journal article" date="2022" name="bioRxiv">
        <title>Population genetic analysis of Ophidiomyces ophidiicola, the causative agent of snake fungal disease, indicates recent introductions to the USA.</title>
        <authorList>
            <person name="Ladner J.T."/>
            <person name="Palmer J.M."/>
            <person name="Ettinger C.L."/>
            <person name="Stajich J.E."/>
            <person name="Farrell T.M."/>
            <person name="Glorioso B.M."/>
            <person name="Lawson B."/>
            <person name="Price S.J."/>
            <person name="Stengle A.G."/>
            <person name="Grear D.A."/>
            <person name="Lorch J.M."/>
        </authorList>
    </citation>
    <scope>NUCLEOTIDE SEQUENCE</scope>
    <source>
        <strain evidence="1">NWHC 24266-5</strain>
    </source>
</reference>
<organism evidence="1">
    <name type="scientific">Ophidiomyces ophidiicola</name>
    <dbReference type="NCBI Taxonomy" id="1387563"/>
    <lineage>
        <taxon>Eukaryota</taxon>
        <taxon>Fungi</taxon>
        <taxon>Dikarya</taxon>
        <taxon>Ascomycota</taxon>
        <taxon>Pezizomycotina</taxon>
        <taxon>Eurotiomycetes</taxon>
        <taxon>Eurotiomycetidae</taxon>
        <taxon>Onygenales</taxon>
        <taxon>Onygenaceae</taxon>
        <taxon>Ophidiomyces</taxon>
    </lineage>
</organism>
<name>A0ACB8UX46_9EURO</name>
<gene>
    <name evidence="1" type="ORF">LOY88_003159</name>
</gene>
<evidence type="ECO:0000313" key="1">
    <source>
        <dbReference type="EMBL" id="KAI2387290.1"/>
    </source>
</evidence>